<dbReference type="HOGENOM" id="CLU_015577_0_0_1"/>
<feature type="compositionally biased region" description="Polar residues" evidence="4">
    <location>
        <begin position="478"/>
        <end position="494"/>
    </location>
</feature>
<keyword evidence="3" id="KW-0539">Nucleus</keyword>
<accession>W1PFT1</accession>
<dbReference type="InterPro" id="IPR036390">
    <property type="entry name" value="WH_DNA-bd_sf"/>
</dbReference>
<dbReference type="InterPro" id="IPR006909">
    <property type="entry name" value="Rad21/Rec8_C_eu"/>
</dbReference>
<evidence type="ECO:0000256" key="3">
    <source>
        <dbReference type="ARBA" id="ARBA00023242"/>
    </source>
</evidence>
<dbReference type="PANTHER" id="PTHR12585">
    <property type="entry name" value="SCC1 / RAD21 FAMILY MEMBER"/>
    <property type="match status" value="1"/>
</dbReference>
<dbReference type="Gramene" id="ERN06808">
    <property type="protein sequence ID" value="ERN06808"/>
    <property type="gene ID" value="AMTR_s00005p00204930"/>
</dbReference>
<feature type="domain" description="Rad21/Rec8-like protein C-terminal eukaryotic" evidence="5">
    <location>
        <begin position="551"/>
        <end position="599"/>
    </location>
</feature>
<dbReference type="KEGG" id="atr:18435013"/>
<dbReference type="eggNOG" id="KOG1213">
    <property type="taxonomic scope" value="Eukaryota"/>
</dbReference>
<feature type="region of interest" description="Disordered" evidence="4">
    <location>
        <begin position="470"/>
        <end position="494"/>
    </location>
</feature>
<evidence type="ECO:0000256" key="4">
    <source>
        <dbReference type="SAM" id="MobiDB-lite"/>
    </source>
</evidence>
<dbReference type="EMBL" id="KI393866">
    <property type="protein sequence ID" value="ERN06808.1"/>
    <property type="molecule type" value="Genomic_DNA"/>
</dbReference>
<dbReference type="Proteomes" id="UP000017836">
    <property type="component" value="Unassembled WGS sequence"/>
</dbReference>
<dbReference type="GO" id="GO:0007062">
    <property type="term" value="P:sister chromatid cohesion"/>
    <property type="evidence" value="ECO:0000318"/>
    <property type="project" value="GO_Central"/>
</dbReference>
<evidence type="ECO:0000313" key="7">
    <source>
        <dbReference type="EMBL" id="ERN06808.1"/>
    </source>
</evidence>
<dbReference type="STRING" id="13333.W1PFT1"/>
<dbReference type="AlphaFoldDB" id="W1PFT1"/>
<dbReference type="Pfam" id="PF04825">
    <property type="entry name" value="Rad21_Rec8_N"/>
    <property type="match status" value="1"/>
</dbReference>
<dbReference type="GO" id="GO:1990414">
    <property type="term" value="P:replication-born double-strand break repair via sister chromatid exchange"/>
    <property type="evidence" value="ECO:0000318"/>
    <property type="project" value="GO_Central"/>
</dbReference>
<feature type="region of interest" description="Disordered" evidence="4">
    <location>
        <begin position="400"/>
        <end position="425"/>
    </location>
</feature>
<gene>
    <name evidence="7" type="ORF">AMTR_s00005p00204930</name>
</gene>
<comment type="subcellular location">
    <subcellularLocation>
        <location evidence="1">Nucleus</location>
    </subcellularLocation>
</comment>
<dbReference type="InterPro" id="IPR006910">
    <property type="entry name" value="Rad21_Rec8_N"/>
</dbReference>
<evidence type="ECO:0000259" key="5">
    <source>
        <dbReference type="Pfam" id="PF04824"/>
    </source>
</evidence>
<keyword evidence="8" id="KW-1185">Reference proteome</keyword>
<feature type="compositionally biased region" description="Basic and acidic residues" evidence="4">
    <location>
        <begin position="404"/>
        <end position="414"/>
    </location>
</feature>
<evidence type="ECO:0000313" key="8">
    <source>
        <dbReference type="Proteomes" id="UP000017836"/>
    </source>
</evidence>
<dbReference type="GO" id="GO:0005634">
    <property type="term" value="C:nucleus"/>
    <property type="evidence" value="ECO:0007669"/>
    <property type="project" value="UniProtKB-SubCell"/>
</dbReference>
<proteinExistence type="inferred from homology"/>
<reference evidence="8" key="1">
    <citation type="journal article" date="2013" name="Science">
        <title>The Amborella genome and the evolution of flowering plants.</title>
        <authorList>
            <consortium name="Amborella Genome Project"/>
        </authorList>
    </citation>
    <scope>NUCLEOTIDE SEQUENCE [LARGE SCALE GENOMIC DNA]</scope>
</reference>
<dbReference type="GO" id="GO:0008278">
    <property type="term" value="C:cohesin complex"/>
    <property type="evidence" value="ECO:0000318"/>
    <property type="project" value="GO_Central"/>
</dbReference>
<evidence type="ECO:0000259" key="6">
    <source>
        <dbReference type="Pfam" id="PF04825"/>
    </source>
</evidence>
<dbReference type="Pfam" id="PF04824">
    <property type="entry name" value="Rad21_Rec8"/>
    <property type="match status" value="1"/>
</dbReference>
<dbReference type="CDD" id="cd21793">
    <property type="entry name" value="Rad21_Rec8_M_AtSYN1-like"/>
    <property type="match status" value="1"/>
</dbReference>
<dbReference type="OrthoDB" id="10071381at2759"/>
<dbReference type="InterPro" id="IPR023093">
    <property type="entry name" value="ScpA-like_C"/>
</dbReference>
<comment type="similarity">
    <text evidence="2">Belongs to the rad21 family.</text>
</comment>
<dbReference type="InterPro" id="IPR039781">
    <property type="entry name" value="Rad21/Rec8-like"/>
</dbReference>
<name>W1PFT1_AMBTC</name>
<feature type="domain" description="Rad21/Rec8-like protein N-terminal" evidence="6">
    <location>
        <begin position="1"/>
        <end position="93"/>
    </location>
</feature>
<protein>
    <recommendedName>
        <fullName evidence="9">Rad21/Rec8-like protein N-terminal domain-containing protein</fullName>
    </recommendedName>
</protein>
<organism evidence="7 8">
    <name type="scientific">Amborella trichopoda</name>
    <dbReference type="NCBI Taxonomy" id="13333"/>
    <lineage>
        <taxon>Eukaryota</taxon>
        <taxon>Viridiplantae</taxon>
        <taxon>Streptophyta</taxon>
        <taxon>Embryophyta</taxon>
        <taxon>Tracheophyta</taxon>
        <taxon>Spermatophyta</taxon>
        <taxon>Magnoliopsida</taxon>
        <taxon>Amborellales</taxon>
        <taxon>Amborellaceae</taxon>
        <taxon>Amborella</taxon>
    </lineage>
</organism>
<dbReference type="OMA" id="HEANTCS"/>
<evidence type="ECO:0000256" key="2">
    <source>
        <dbReference type="ARBA" id="ARBA00009870"/>
    </source>
</evidence>
<sequence length="606" mass="68250">MFYSQGLLSRDGPLGTIWVASHLHRKLKKAQVANTSISSSVDYIIGSEVSITLRMSGHLLLGVVRIYSKKVEYLYHDCHEALNKLKDSFVLMQLNRLPEAPTAPFHSITLPEKFELDLLNLEEMGYQMTELEGDHTKTRDQITLRDQFPCGGDPFMTFSVHEANTCSQMLGINISLQGYEYFSHHNMGTYEVDSGSDLDSFIPKHDGNRLRLEEYPDSEMPRNVDELLNSGIHAMQSNELCKDANEQVDHGRNVILPETLLPSPERTCVSSGFSPSSLQMPVVGTPAGTPKSVVPPAFGEFTPEYMVLPTPKAQERTPKSRKRKHFFDESIVLSNEHMRQRLQDASNLLRKRRKPPLTAFDIWQAYRVSHMHQLLMESWVPSICLDIRAIINESCDLPSKGKRKLEFPESKEHSGSAIGPEVEHWTDHTNIHQSKLSHSHIREEESMPVIVEEERVHKQQPCKAFDGEIEDQRKAESGASQFKTQSTDATATEQQLPAEELSLNLEDEDLNSSVAESRSTVDAGFASVSSRTRVVAQYLRSAFQSWKRGPKEVLSLNDTLEGKTRRECAKMFFEILVLKSSGCVNVQQESSFGDILLFATSALTAV</sequence>
<dbReference type="SUPFAM" id="SSF46785">
    <property type="entry name" value="Winged helix' DNA-binding domain"/>
    <property type="match status" value="1"/>
</dbReference>
<evidence type="ECO:0008006" key="9">
    <source>
        <dbReference type="Google" id="ProtNLM"/>
    </source>
</evidence>
<dbReference type="Gene3D" id="1.10.10.580">
    <property type="entry name" value="Structural maintenance of chromosome 1. Chain E"/>
    <property type="match status" value="1"/>
</dbReference>
<dbReference type="PANTHER" id="PTHR12585:SF55">
    <property type="entry name" value="SISTER CHROMATID COHESION 1 PROTEIN 3"/>
    <property type="match status" value="1"/>
</dbReference>
<dbReference type="GO" id="GO:0003682">
    <property type="term" value="F:chromatin binding"/>
    <property type="evidence" value="ECO:0000318"/>
    <property type="project" value="GO_Central"/>
</dbReference>
<evidence type="ECO:0000256" key="1">
    <source>
        <dbReference type="ARBA" id="ARBA00004123"/>
    </source>
</evidence>